<evidence type="ECO:0000313" key="2">
    <source>
        <dbReference type="Proteomes" id="UP000317977"/>
    </source>
</evidence>
<dbReference type="SUPFAM" id="SSF63829">
    <property type="entry name" value="Calcium-dependent phosphotriesterase"/>
    <property type="match status" value="1"/>
</dbReference>
<accession>A0A5C6F8Y1</accession>
<dbReference type="Pfam" id="PF05787">
    <property type="entry name" value="PhoX"/>
    <property type="match status" value="2"/>
</dbReference>
<dbReference type="InterPro" id="IPR006311">
    <property type="entry name" value="TAT_signal"/>
</dbReference>
<dbReference type="RefSeq" id="WP_146532977.1">
    <property type="nucleotide sequence ID" value="NZ_SJPX01000001.1"/>
</dbReference>
<protein>
    <recommendedName>
        <fullName evidence="3">Phosphatase</fullName>
    </recommendedName>
</protein>
<comment type="caution">
    <text evidence="1">The sequence shown here is derived from an EMBL/GenBank/DDBJ whole genome shotgun (WGS) entry which is preliminary data.</text>
</comment>
<reference evidence="1 2" key="1">
    <citation type="submission" date="2019-02" db="EMBL/GenBank/DDBJ databases">
        <title>Deep-cultivation of Planctomycetes and their phenomic and genomic characterization uncovers novel biology.</title>
        <authorList>
            <person name="Wiegand S."/>
            <person name="Jogler M."/>
            <person name="Boedeker C."/>
            <person name="Pinto D."/>
            <person name="Vollmers J."/>
            <person name="Rivas-Marin E."/>
            <person name="Kohn T."/>
            <person name="Peeters S.H."/>
            <person name="Heuer A."/>
            <person name="Rast P."/>
            <person name="Oberbeckmann S."/>
            <person name="Bunk B."/>
            <person name="Jeske O."/>
            <person name="Meyerdierks A."/>
            <person name="Storesund J.E."/>
            <person name="Kallscheuer N."/>
            <person name="Luecker S."/>
            <person name="Lage O.M."/>
            <person name="Pohl T."/>
            <person name="Merkel B.J."/>
            <person name="Hornburger P."/>
            <person name="Mueller R.-W."/>
            <person name="Bruemmer F."/>
            <person name="Labrenz M."/>
            <person name="Spormann A.M."/>
            <person name="Op Den Camp H."/>
            <person name="Overmann J."/>
            <person name="Amann R."/>
            <person name="Jetten M.S.M."/>
            <person name="Mascher T."/>
            <person name="Medema M.H."/>
            <person name="Devos D.P."/>
            <person name="Kaster A.-K."/>
            <person name="Ovreas L."/>
            <person name="Rohde M."/>
            <person name="Galperin M.Y."/>
            <person name="Jogler C."/>
        </authorList>
    </citation>
    <scope>NUCLEOTIDE SEQUENCE [LARGE SCALE GENOMIC DNA]</scope>
    <source>
        <strain evidence="1 2">Poly59</strain>
    </source>
</reference>
<dbReference type="EMBL" id="SJPX01000001">
    <property type="protein sequence ID" value="TWU58203.1"/>
    <property type="molecule type" value="Genomic_DNA"/>
</dbReference>
<dbReference type="Proteomes" id="UP000317977">
    <property type="component" value="Unassembled WGS sequence"/>
</dbReference>
<gene>
    <name evidence="1" type="ORF">Poly59_11130</name>
</gene>
<dbReference type="OrthoDB" id="9801383at2"/>
<dbReference type="PANTHER" id="PTHR35399">
    <property type="entry name" value="SLR8030 PROTEIN"/>
    <property type="match status" value="1"/>
</dbReference>
<sequence length="469" mass="50683">MTQPKSTRRQFLSDNFAAATSFAAGAAIGSLGQRLAMGESISRRRLIDVNDEVTGLPLLRLPEGFRYRTFGWTGDLMDDGFVTPGFHDGMGVVSADGTLLTLCRNHEVSDDGVCMPISGGVPYDVRAMGGCTSLVFDCEVGDWVASRTVMSGTSRNCAGGVTPWNTWLTAEETVLGAGDRDPYKGDAVRSFKKDHGWIFEVAMDGKSNPQPIKAMGRFVHEAVAVDRRTGIVYETEDRGTSGFYRFIPNRPGNLHAGGVLEMAEVVGAPDLRGGVANGAEFDVRWHRIDNPTLDDAPADQPCDDLGVFKQGKAKGGSTFSRLEGCWFGNGKVVFDATDGGAAAAGQIWEFDPETQRLKLLFESPSKPTLNMPDNLCVSPRGGIVLCEDNDYGANEYPQRMFGLSQDGNLALLAENNIRLHGEKNGIIGDFRTKEWAGATFSPDGKWLFVNAQTPGITFAITGPWESTLV</sequence>
<dbReference type="PROSITE" id="PS51318">
    <property type="entry name" value="TAT"/>
    <property type="match status" value="1"/>
</dbReference>
<dbReference type="PANTHER" id="PTHR35399:SF4">
    <property type="entry name" value="MEMBRANE PROTEIN"/>
    <property type="match status" value="1"/>
</dbReference>
<organism evidence="1 2">
    <name type="scientific">Rubripirellula reticaptiva</name>
    <dbReference type="NCBI Taxonomy" id="2528013"/>
    <lineage>
        <taxon>Bacteria</taxon>
        <taxon>Pseudomonadati</taxon>
        <taxon>Planctomycetota</taxon>
        <taxon>Planctomycetia</taxon>
        <taxon>Pirellulales</taxon>
        <taxon>Pirellulaceae</taxon>
        <taxon>Rubripirellula</taxon>
    </lineage>
</organism>
<evidence type="ECO:0008006" key="3">
    <source>
        <dbReference type="Google" id="ProtNLM"/>
    </source>
</evidence>
<proteinExistence type="predicted"/>
<evidence type="ECO:0000313" key="1">
    <source>
        <dbReference type="EMBL" id="TWU58203.1"/>
    </source>
</evidence>
<name>A0A5C6F8Y1_9BACT</name>
<dbReference type="InterPro" id="IPR008557">
    <property type="entry name" value="PhoX"/>
</dbReference>
<dbReference type="AlphaFoldDB" id="A0A5C6F8Y1"/>
<keyword evidence="2" id="KW-1185">Reference proteome</keyword>